<accession>A0A6V8P6J5</accession>
<evidence type="ECO:0000259" key="6">
    <source>
        <dbReference type="Pfam" id="PF00535"/>
    </source>
</evidence>
<evidence type="ECO:0000313" key="7">
    <source>
        <dbReference type="EMBL" id="GFP26691.1"/>
    </source>
</evidence>
<dbReference type="PANTHER" id="PTHR43179:SF12">
    <property type="entry name" value="GALACTOFURANOSYLTRANSFERASE GLFT2"/>
    <property type="match status" value="1"/>
</dbReference>
<sequence length="827" mass="95234">MVQNYALPRVSVIIPNLNGREYLKDCLDSLYALNYDPDQIEIVVVDNGSTDGSVEFVREFYPQVILIPNKENIGFAPANNLGARQASGEYVAFLNNDTRVDADWLKELVDAIYLDDEVVCCGSRVLSWDGKTIDFVGSMLNFEGKGFQVDYGKPVREGEHDVPRYYLFVNGGAMLVRRDVFLDVGGFDEDFFAYYEDVDFGWRLWVMGYKVLWNPKSIVYHRHHGTSDRFGGEKRRFHMEQNALYTIYKNYDDDNLGRILASSLLTQLNRVFVSSDLSPESYRFNYKGEVQDYERIPREAASSLMAAREFIINLDRLMVKRQQVQSRRRRSDKAIFNYFKGEFLAISPNPEYQEAQVKILKALGIYDVFSKEGRQNFLILTNEKVGKQLAGPGMRVWNLASVLSEYANVKLAVPGKVEVKSTEFEVVSYDKESLRDLAYAADIIYAGGTTFVFHPVLKEINKPLIIDIYDPFNLSSLIEYRDHPMDEQLKTNTSVRDAINQQLYYGDFFICASEKQRDYWLGMLSALGRVNPYTFGEDPTLRKLIDVVPFGLPTKRPLHSRQALKGVVPGIEADDFVLLWGGGIYNWLDPRVLIRAMEKVWGLRQDIKLFFLGVKHPNPQVKELAMVNETVSLARNLGIYEKNVFLNFGWVEYEDRQNYLLESDVGVISHPEHIETRFAFRTRVLDYIWAHLPIITTKGDSLSDLVVEEGLGLAVKETDVEAMVEAILRMASDKEFYQSCVQNLERVEPCFRWNEVSKPLIRFLQDPRISASKKKHLASGQEEIPQPMAKVGQRKGFSYYVRRLFYHLRQSGWRKTWEYVGNVVRGK</sequence>
<dbReference type="AlphaFoldDB" id="A0A6V8P6J5"/>
<protein>
    <submittedName>
        <fullName evidence="7">Uncharacterized protein</fullName>
    </submittedName>
</protein>
<dbReference type="Pfam" id="PF00534">
    <property type="entry name" value="Glycos_transf_1"/>
    <property type="match status" value="1"/>
</dbReference>
<dbReference type="PANTHER" id="PTHR43179">
    <property type="entry name" value="RHAMNOSYLTRANSFERASE WBBL"/>
    <property type="match status" value="1"/>
</dbReference>
<name>A0A6V8P6J5_9ACTN</name>
<dbReference type="SUPFAM" id="SSF53448">
    <property type="entry name" value="Nucleotide-diphospho-sugar transferases"/>
    <property type="match status" value="1"/>
</dbReference>
<evidence type="ECO:0000256" key="2">
    <source>
        <dbReference type="ARBA" id="ARBA00006739"/>
    </source>
</evidence>
<dbReference type="CDD" id="cd04186">
    <property type="entry name" value="GT_2_like_c"/>
    <property type="match status" value="1"/>
</dbReference>
<feature type="domain" description="Glycosyl transferase family 1" evidence="5">
    <location>
        <begin position="574"/>
        <end position="743"/>
    </location>
</feature>
<dbReference type="InterPro" id="IPR001296">
    <property type="entry name" value="Glyco_trans_1"/>
</dbReference>
<dbReference type="GO" id="GO:0016757">
    <property type="term" value="F:glycosyltransferase activity"/>
    <property type="evidence" value="ECO:0007669"/>
    <property type="project" value="UniProtKB-KW"/>
</dbReference>
<evidence type="ECO:0000256" key="1">
    <source>
        <dbReference type="ARBA" id="ARBA00004776"/>
    </source>
</evidence>
<comment type="similarity">
    <text evidence="2">Belongs to the glycosyltransferase 2 family.</text>
</comment>
<evidence type="ECO:0000256" key="4">
    <source>
        <dbReference type="ARBA" id="ARBA00022679"/>
    </source>
</evidence>
<dbReference type="Gene3D" id="3.90.550.10">
    <property type="entry name" value="Spore Coat Polysaccharide Biosynthesis Protein SpsA, Chain A"/>
    <property type="match status" value="1"/>
</dbReference>
<dbReference type="Pfam" id="PF00535">
    <property type="entry name" value="Glycos_transf_2"/>
    <property type="match status" value="1"/>
</dbReference>
<reference evidence="7 8" key="1">
    <citation type="journal article" date="2020" name="Front. Microbiol.">
        <title>Single-cell genomics of novel Actinobacteria with the Wood-Ljungdahl pathway discovered in a serpentinizing system.</title>
        <authorList>
            <person name="Merino N."/>
            <person name="Kawai M."/>
            <person name="Boyd E.S."/>
            <person name="Colman D.R."/>
            <person name="McGlynn S.E."/>
            <person name="Nealson K.H."/>
            <person name="Kurokawa K."/>
            <person name="Hongoh Y."/>
        </authorList>
    </citation>
    <scope>NUCLEOTIDE SEQUENCE [LARGE SCALE GENOMIC DNA]</scope>
    <source>
        <strain evidence="7 8">S33</strain>
    </source>
</reference>
<dbReference type="InterPro" id="IPR029044">
    <property type="entry name" value="Nucleotide-diphossugar_trans"/>
</dbReference>
<evidence type="ECO:0000256" key="3">
    <source>
        <dbReference type="ARBA" id="ARBA00022676"/>
    </source>
</evidence>
<proteinExistence type="inferred from homology"/>
<comment type="pathway">
    <text evidence="1">Cell wall biogenesis; cell wall polysaccharide biosynthesis.</text>
</comment>
<keyword evidence="8" id="KW-1185">Reference proteome</keyword>
<dbReference type="EMBL" id="BLRY01000003">
    <property type="protein sequence ID" value="GFP26691.1"/>
    <property type="molecule type" value="Genomic_DNA"/>
</dbReference>
<gene>
    <name evidence="7" type="ORF">HKBW3S33_00106</name>
</gene>
<dbReference type="InterPro" id="IPR001173">
    <property type="entry name" value="Glyco_trans_2-like"/>
</dbReference>
<feature type="domain" description="Glycosyltransferase 2-like" evidence="6">
    <location>
        <begin position="11"/>
        <end position="149"/>
    </location>
</feature>
<evidence type="ECO:0000313" key="8">
    <source>
        <dbReference type="Proteomes" id="UP000591948"/>
    </source>
</evidence>
<dbReference type="SUPFAM" id="SSF53756">
    <property type="entry name" value="UDP-Glycosyltransferase/glycogen phosphorylase"/>
    <property type="match status" value="1"/>
</dbReference>
<evidence type="ECO:0000259" key="5">
    <source>
        <dbReference type="Pfam" id="PF00534"/>
    </source>
</evidence>
<keyword evidence="3" id="KW-0328">Glycosyltransferase</keyword>
<dbReference type="RefSeq" id="WP_176232918.1">
    <property type="nucleotide sequence ID" value="NZ_BLRY01000003.1"/>
</dbReference>
<organism evidence="7 8">
    <name type="scientific">Candidatus Hakubella thermalkaliphila</name>
    <dbReference type="NCBI Taxonomy" id="2754717"/>
    <lineage>
        <taxon>Bacteria</taxon>
        <taxon>Bacillati</taxon>
        <taxon>Actinomycetota</taxon>
        <taxon>Actinomycetota incertae sedis</taxon>
        <taxon>Candidatus Hakubellales</taxon>
        <taxon>Candidatus Hakubellaceae</taxon>
        <taxon>Candidatus Hakubella</taxon>
    </lineage>
</organism>
<dbReference type="CDD" id="cd03801">
    <property type="entry name" value="GT4_PimA-like"/>
    <property type="match status" value="1"/>
</dbReference>
<keyword evidence="4" id="KW-0808">Transferase</keyword>
<dbReference type="Gene3D" id="3.40.50.2000">
    <property type="entry name" value="Glycogen Phosphorylase B"/>
    <property type="match status" value="1"/>
</dbReference>
<comment type="caution">
    <text evidence="7">The sequence shown here is derived from an EMBL/GenBank/DDBJ whole genome shotgun (WGS) entry which is preliminary data.</text>
</comment>
<dbReference type="Proteomes" id="UP000591948">
    <property type="component" value="Unassembled WGS sequence"/>
</dbReference>